<dbReference type="Proteomes" id="UP000028194">
    <property type="component" value="Chromosome"/>
</dbReference>
<accession>A0A075MPQ6</accession>
<name>A0A075MPQ6_9ARCH</name>
<sequence>MQILMQMLQRRLYYDNAMISAMQNYYKINDVHALTSFFQAAGLVVNDDDDGG</sequence>
<keyword evidence="2" id="KW-1185">Reference proteome</keyword>
<evidence type="ECO:0000313" key="2">
    <source>
        <dbReference type="Proteomes" id="UP000028194"/>
    </source>
</evidence>
<dbReference type="AlphaFoldDB" id="A0A075MPQ6"/>
<reference evidence="1 2" key="1">
    <citation type="journal article" date="2014" name="PLoS ONE">
        <title>Genome Sequence of Candidatus Nitrososphaera evergladensis from Group I.1b Enriched from Everglades Soil Reveals Novel Genomic Features of the Ammonia-Oxidizing Archaea.</title>
        <authorList>
            <person name="Zhalnina K.V."/>
            <person name="Dias R."/>
            <person name="Leonard M.T."/>
            <person name="Dorr de Quadros P."/>
            <person name="Camargo F.A."/>
            <person name="Drew J.C."/>
            <person name="Farmerie W.G."/>
            <person name="Daroub S.H."/>
            <person name="Triplett E.W."/>
        </authorList>
    </citation>
    <scope>NUCLEOTIDE SEQUENCE [LARGE SCALE GENOMIC DNA]</scope>
    <source>
        <strain evidence="1 2">SR1</strain>
    </source>
</reference>
<protein>
    <submittedName>
        <fullName evidence="1">Uncharacterized protein</fullName>
    </submittedName>
</protein>
<organism evidence="1 2">
    <name type="scientific">Candidatus Nitrososphaera evergladensis SR1</name>
    <dbReference type="NCBI Taxonomy" id="1459636"/>
    <lineage>
        <taxon>Archaea</taxon>
        <taxon>Nitrososphaerota</taxon>
        <taxon>Nitrososphaeria</taxon>
        <taxon>Nitrososphaerales</taxon>
        <taxon>Nitrososphaeraceae</taxon>
        <taxon>Nitrososphaera</taxon>
    </lineage>
</organism>
<dbReference type="HOGENOM" id="CLU_215623_0_0_2"/>
<gene>
    <name evidence="1" type="ORF">NTE_01483</name>
</gene>
<dbReference type="KEGG" id="nev:NTE_01483"/>
<dbReference type="EMBL" id="CP007174">
    <property type="protein sequence ID" value="AIF83546.1"/>
    <property type="molecule type" value="Genomic_DNA"/>
</dbReference>
<evidence type="ECO:0000313" key="1">
    <source>
        <dbReference type="EMBL" id="AIF83546.1"/>
    </source>
</evidence>
<proteinExistence type="predicted"/>